<keyword evidence="1" id="KW-0812">Transmembrane</keyword>
<protein>
    <recommendedName>
        <fullName evidence="5">PEGA domain-containing protein</fullName>
    </recommendedName>
</protein>
<feature type="chain" id="PRO_5047134303" description="PEGA domain-containing protein" evidence="2">
    <location>
        <begin position="22"/>
        <end position="404"/>
    </location>
</feature>
<dbReference type="RefSeq" id="WP_224196908.1">
    <property type="nucleotide sequence ID" value="NZ_JAIRAU010000056.1"/>
</dbReference>
<evidence type="ECO:0008006" key="5">
    <source>
        <dbReference type="Google" id="ProtNLM"/>
    </source>
</evidence>
<keyword evidence="1" id="KW-1133">Transmembrane helix</keyword>
<keyword evidence="4" id="KW-1185">Reference proteome</keyword>
<gene>
    <name evidence="3" type="ORF">K7C98_38530</name>
</gene>
<reference evidence="3" key="1">
    <citation type="submission" date="2021-08" db="EMBL/GenBank/DDBJ databases">
        <authorList>
            <person name="Stevens D.C."/>
        </authorList>
    </citation>
    <scope>NUCLEOTIDE SEQUENCE</scope>
    <source>
        <strain evidence="3">DSM 53165</strain>
    </source>
</reference>
<accession>A0ABS7U3P0</accession>
<sequence>MVCVLVAALLLLAPVDPGVSAAPGVSASDPGSAEARRDRARGAFERGSYSEAALEFEALWREGHVASDLFNAAASRIALRQHTHAVVHLEALLALPTLTPAQREEASALLRTARTETRAVPIELRTPRPLDGPLAITVSFVAAYATEQRPDLTFTVRPAERTVLSLDPGVWRLRVDDPRFEPVTQEVRVAAAGEAPQIFELRARPDARALRRFTLAWSGAGGAGIVVGASLLGVGQGRWSARLDGPIETCQGGEPLYPIAACRRAIAGAGTLRTAGAAVLGVGVGALIGGLVGRVAEPRKRRLGWIVTASIGGLATVGGAVALGLGAQAFGREDDRTSWTDSDRSAIGRAGATHTVGGALLGLGGGMLVSAATGLLVDRSGRFQLAAGPQFRIGGASLVFEGRF</sequence>
<keyword evidence="2" id="KW-0732">Signal</keyword>
<evidence type="ECO:0000256" key="2">
    <source>
        <dbReference type="SAM" id="SignalP"/>
    </source>
</evidence>
<feature type="signal peptide" evidence="2">
    <location>
        <begin position="1"/>
        <end position="21"/>
    </location>
</feature>
<evidence type="ECO:0000256" key="1">
    <source>
        <dbReference type="SAM" id="Phobius"/>
    </source>
</evidence>
<feature type="transmembrane region" description="Helical" evidence="1">
    <location>
        <begin position="305"/>
        <end position="331"/>
    </location>
</feature>
<evidence type="ECO:0000313" key="3">
    <source>
        <dbReference type="EMBL" id="MBZ5715167.1"/>
    </source>
</evidence>
<feature type="transmembrane region" description="Helical" evidence="1">
    <location>
        <begin position="351"/>
        <end position="377"/>
    </location>
</feature>
<keyword evidence="1" id="KW-0472">Membrane</keyword>
<dbReference type="Proteomes" id="UP001139031">
    <property type="component" value="Unassembled WGS sequence"/>
</dbReference>
<feature type="transmembrane region" description="Helical" evidence="1">
    <location>
        <begin position="272"/>
        <end position="293"/>
    </location>
</feature>
<name>A0ABS7U3P0_9BACT</name>
<proteinExistence type="predicted"/>
<organism evidence="3 4">
    <name type="scientific">Nannocystis pusilla</name>
    <dbReference type="NCBI Taxonomy" id="889268"/>
    <lineage>
        <taxon>Bacteria</taxon>
        <taxon>Pseudomonadati</taxon>
        <taxon>Myxococcota</taxon>
        <taxon>Polyangia</taxon>
        <taxon>Nannocystales</taxon>
        <taxon>Nannocystaceae</taxon>
        <taxon>Nannocystis</taxon>
    </lineage>
</organism>
<comment type="caution">
    <text evidence="3">The sequence shown here is derived from an EMBL/GenBank/DDBJ whole genome shotgun (WGS) entry which is preliminary data.</text>
</comment>
<dbReference type="EMBL" id="JAIRAU010000056">
    <property type="protein sequence ID" value="MBZ5715167.1"/>
    <property type="molecule type" value="Genomic_DNA"/>
</dbReference>
<evidence type="ECO:0000313" key="4">
    <source>
        <dbReference type="Proteomes" id="UP001139031"/>
    </source>
</evidence>